<evidence type="ECO:0000313" key="2">
    <source>
        <dbReference type="Proteomes" id="UP000019113"/>
    </source>
</evidence>
<sequence length="40" mass="4295">MATCVAGVPSPLHGDELVFPDPQHVLIAEDNHSTVNWCPP</sequence>
<reference evidence="1 2" key="1">
    <citation type="submission" date="2013-08" db="EMBL/GenBank/DDBJ databases">
        <title>draft genome of Halomonas huanghegensis, strain BJGMM-B45T.</title>
        <authorList>
            <person name="Miao C."/>
            <person name="Wan Y."/>
            <person name="Jin W."/>
        </authorList>
    </citation>
    <scope>NUCLEOTIDE SEQUENCE [LARGE SCALE GENOMIC DNA]</scope>
    <source>
        <strain evidence="1 2">BJGMM-B45</strain>
    </source>
</reference>
<gene>
    <name evidence="1" type="ORF">BJB45_12975</name>
</gene>
<keyword evidence="2" id="KW-1185">Reference proteome</keyword>
<name>W1N7Q1_9GAMM</name>
<accession>W1N7Q1</accession>
<proteinExistence type="predicted"/>
<dbReference type="PATRIC" id="fig|1178482.3.peg.1756"/>
<comment type="caution">
    <text evidence="1">The sequence shown here is derived from an EMBL/GenBank/DDBJ whole genome shotgun (WGS) entry which is preliminary data.</text>
</comment>
<dbReference type="Proteomes" id="UP000019113">
    <property type="component" value="Unassembled WGS sequence"/>
</dbReference>
<organism evidence="1 2">
    <name type="scientific">Halomonas huangheensis</name>
    <dbReference type="NCBI Taxonomy" id="1178482"/>
    <lineage>
        <taxon>Bacteria</taxon>
        <taxon>Pseudomonadati</taxon>
        <taxon>Pseudomonadota</taxon>
        <taxon>Gammaproteobacteria</taxon>
        <taxon>Oceanospirillales</taxon>
        <taxon>Halomonadaceae</taxon>
        <taxon>Halomonas</taxon>
    </lineage>
</organism>
<evidence type="ECO:0000313" key="1">
    <source>
        <dbReference type="EMBL" id="ERL51563.1"/>
    </source>
</evidence>
<protein>
    <submittedName>
        <fullName evidence="1">Uncharacterized protein</fullName>
    </submittedName>
</protein>
<dbReference type="EMBL" id="AVBC01000023">
    <property type="protein sequence ID" value="ERL51563.1"/>
    <property type="molecule type" value="Genomic_DNA"/>
</dbReference>
<dbReference type="AlphaFoldDB" id="W1N7Q1"/>